<dbReference type="Pfam" id="PF00696">
    <property type="entry name" value="AA_kinase"/>
    <property type="match status" value="1"/>
</dbReference>
<dbReference type="GO" id="GO:0009090">
    <property type="term" value="P:homoserine biosynthetic process"/>
    <property type="evidence" value="ECO:0007669"/>
    <property type="project" value="TreeGrafter"/>
</dbReference>
<dbReference type="PROSITE" id="PS00324">
    <property type="entry name" value="ASPARTOKINASE"/>
    <property type="match status" value="1"/>
</dbReference>
<dbReference type="EMBL" id="QFOD01000001">
    <property type="protein sequence ID" value="PZP36650.1"/>
    <property type="molecule type" value="Genomic_DNA"/>
</dbReference>
<keyword evidence="5 14" id="KW-0028">Amino-acid biosynthesis</keyword>
<evidence type="ECO:0000313" key="16">
    <source>
        <dbReference type="EMBL" id="PZP36650.1"/>
    </source>
</evidence>
<comment type="pathway">
    <text evidence="1 14">Amino-acid biosynthesis; L-lysine biosynthesis via DAP pathway; (S)-tetrahydrodipicolinate from L-aspartate: step 1/4.</text>
</comment>
<dbReference type="CDD" id="cd04261">
    <property type="entry name" value="AAK_AKii-LysC-BS"/>
    <property type="match status" value="1"/>
</dbReference>
<evidence type="ECO:0000256" key="1">
    <source>
        <dbReference type="ARBA" id="ARBA00004766"/>
    </source>
</evidence>
<evidence type="ECO:0000256" key="9">
    <source>
        <dbReference type="ARBA" id="ARBA00022840"/>
    </source>
</evidence>
<protein>
    <recommendedName>
        <fullName evidence="13">Aspartokinase</fullName>
        <ecNumber evidence="13">2.7.2.4</ecNumber>
    </recommendedName>
</protein>
<reference evidence="16 17" key="1">
    <citation type="submission" date="2017-08" db="EMBL/GenBank/DDBJ databases">
        <title>Infants hospitalized years apart are colonized by the same room-sourced microbial strains.</title>
        <authorList>
            <person name="Brooks B."/>
            <person name="Olm M.R."/>
            <person name="Firek B.A."/>
            <person name="Baker R."/>
            <person name="Thomas B.C."/>
            <person name="Morowitz M.J."/>
            <person name="Banfield J.F."/>
        </authorList>
    </citation>
    <scope>NUCLEOTIDE SEQUENCE [LARGE SCALE GENOMIC DNA]</scope>
    <source>
        <strain evidence="16">S2_012_000_R2_81</strain>
    </source>
</reference>
<evidence type="ECO:0000256" key="11">
    <source>
        <dbReference type="ARBA" id="ARBA00047872"/>
    </source>
</evidence>
<evidence type="ECO:0000256" key="8">
    <source>
        <dbReference type="ARBA" id="ARBA00022777"/>
    </source>
</evidence>
<dbReference type="PANTHER" id="PTHR21499:SF3">
    <property type="entry name" value="ASPARTOKINASE"/>
    <property type="match status" value="1"/>
</dbReference>
<comment type="similarity">
    <text evidence="4 13">Belongs to the aspartokinase family.</text>
</comment>
<dbReference type="Gene3D" id="3.40.1160.10">
    <property type="entry name" value="Acetylglutamate kinase-like"/>
    <property type="match status" value="1"/>
</dbReference>
<feature type="binding site" evidence="12">
    <location>
        <begin position="177"/>
        <end position="178"/>
    </location>
    <ligand>
        <name>ATP</name>
        <dbReference type="ChEBI" id="CHEBI:30616"/>
    </ligand>
</feature>
<sequence length="424" mass="45667">MALIVHKYGGTSMGSTDRIRNVAKRVAKWVRAGHQLVVVPSAMSGETNRLLGLAKELSPASVTSSVMRELDMIACTGEQVSVGLLSIALQAEGLDAVSYSGWQVPIHTDSAYTKARIESIDDQRVRADLAAGKVVVITGFQGVDAGQNITTLGRGGSDTSAVAIAAAMKADECLIYTDVDGVYTTDPRIVPEARRLSSISFEEMLEMASLGSKILQIRSVEFAGKYRVPLRVLSSFTPWDIDINEEANSGTLITFEEDENMEQAVVSGIAFSRDEAKVTLLGVPDKPGVAFQILGPVAEANIDVDVIIQNVSQDGRTDFSFTVHRNDYARAMDLLKNTVGPALQAREVLGDTKICKVSIVGIGMRSHVGVASKMFRSLSEEGINIQMISTSEIKTSVVIDEKYMELAVRALHKAFELDQPPASA</sequence>
<dbReference type="InterPro" id="IPR001048">
    <property type="entry name" value="Asp/Glu/Uridylate_kinase"/>
</dbReference>
<evidence type="ECO:0000256" key="14">
    <source>
        <dbReference type="RuleBase" id="RU004249"/>
    </source>
</evidence>
<feature type="binding site" evidence="12">
    <location>
        <begin position="7"/>
        <end position="10"/>
    </location>
    <ligand>
        <name>ATP</name>
        <dbReference type="ChEBI" id="CHEBI:30616"/>
    </ligand>
</feature>
<keyword evidence="7 12" id="KW-0547">Nucleotide-binding</keyword>
<dbReference type="UniPathway" id="UPA00051">
    <property type="reaction ID" value="UER00462"/>
</dbReference>
<dbReference type="PROSITE" id="PS51671">
    <property type="entry name" value="ACT"/>
    <property type="match status" value="2"/>
</dbReference>
<comment type="pathway">
    <text evidence="3 14">Amino-acid biosynthesis; L-threonine biosynthesis; L-threonine from L-aspartate: step 1/5.</text>
</comment>
<dbReference type="UniPathway" id="UPA00050">
    <property type="reaction ID" value="UER00461"/>
</dbReference>
<comment type="caution">
    <text evidence="16">The sequence shown here is derived from an EMBL/GenBank/DDBJ whole genome shotgun (WGS) entry which is preliminary data.</text>
</comment>
<comment type="catalytic activity">
    <reaction evidence="11 13">
        <text>L-aspartate + ATP = 4-phospho-L-aspartate + ADP</text>
        <dbReference type="Rhea" id="RHEA:23776"/>
        <dbReference type="ChEBI" id="CHEBI:29991"/>
        <dbReference type="ChEBI" id="CHEBI:30616"/>
        <dbReference type="ChEBI" id="CHEBI:57535"/>
        <dbReference type="ChEBI" id="CHEBI:456216"/>
        <dbReference type="EC" id="2.7.2.4"/>
    </reaction>
</comment>
<feature type="domain" description="ACT" evidence="15">
    <location>
        <begin position="359"/>
        <end position="424"/>
    </location>
</feature>
<dbReference type="EC" id="2.7.2.4" evidence="13"/>
<name>A0A2W5E6D0_9BURK</name>
<evidence type="ECO:0000256" key="7">
    <source>
        <dbReference type="ARBA" id="ARBA00022741"/>
    </source>
</evidence>
<evidence type="ECO:0000256" key="4">
    <source>
        <dbReference type="ARBA" id="ARBA00010122"/>
    </source>
</evidence>
<dbReference type="PANTHER" id="PTHR21499">
    <property type="entry name" value="ASPARTATE KINASE"/>
    <property type="match status" value="1"/>
</dbReference>
<dbReference type="FunFam" id="3.40.1160.10:FF:000002">
    <property type="entry name" value="Aspartokinase"/>
    <property type="match status" value="1"/>
</dbReference>
<dbReference type="Pfam" id="PF22468">
    <property type="entry name" value="ACT_9"/>
    <property type="match status" value="1"/>
</dbReference>
<dbReference type="NCBIfam" id="TIGR00657">
    <property type="entry name" value="asp_kinases"/>
    <property type="match status" value="1"/>
</dbReference>
<keyword evidence="10" id="KW-0457">Lysine biosynthesis</keyword>
<dbReference type="GO" id="GO:0005524">
    <property type="term" value="F:ATP binding"/>
    <property type="evidence" value="ECO:0007669"/>
    <property type="project" value="UniProtKB-KW"/>
</dbReference>
<dbReference type="UniPathway" id="UPA00034">
    <property type="reaction ID" value="UER00015"/>
</dbReference>
<dbReference type="InterPro" id="IPR045865">
    <property type="entry name" value="ACT-like_dom_sf"/>
</dbReference>
<dbReference type="NCBIfam" id="NF005155">
    <property type="entry name" value="PRK06635.1-4"/>
    <property type="match status" value="1"/>
</dbReference>
<accession>A0A2W5E6D0</accession>
<evidence type="ECO:0000259" key="15">
    <source>
        <dbReference type="PROSITE" id="PS51671"/>
    </source>
</evidence>
<evidence type="ECO:0000256" key="5">
    <source>
        <dbReference type="ARBA" id="ARBA00022605"/>
    </source>
</evidence>
<dbReference type="Pfam" id="PF01842">
    <property type="entry name" value="ACT"/>
    <property type="match status" value="1"/>
</dbReference>
<evidence type="ECO:0000256" key="2">
    <source>
        <dbReference type="ARBA" id="ARBA00004986"/>
    </source>
</evidence>
<dbReference type="SUPFAM" id="SSF55021">
    <property type="entry name" value="ACT-like"/>
    <property type="match status" value="2"/>
</dbReference>
<dbReference type="InterPro" id="IPR005260">
    <property type="entry name" value="Asp_kin_monofn"/>
</dbReference>
<dbReference type="InterPro" id="IPR041740">
    <property type="entry name" value="AKii-LysC-BS"/>
</dbReference>
<evidence type="ECO:0000256" key="12">
    <source>
        <dbReference type="PIRSR" id="PIRSR000726-1"/>
    </source>
</evidence>
<feature type="domain" description="ACT" evidence="15">
    <location>
        <begin position="278"/>
        <end position="353"/>
    </location>
</feature>
<keyword evidence="9 12" id="KW-0067">ATP-binding</keyword>
<dbReference type="SUPFAM" id="SSF53633">
    <property type="entry name" value="Carbamate kinase-like"/>
    <property type="match status" value="1"/>
</dbReference>
<dbReference type="NCBIfam" id="NF005154">
    <property type="entry name" value="PRK06635.1-2"/>
    <property type="match status" value="1"/>
</dbReference>
<dbReference type="Gene3D" id="3.30.2130.10">
    <property type="entry name" value="VC0802-like"/>
    <property type="match status" value="1"/>
</dbReference>
<dbReference type="GO" id="GO:0009089">
    <property type="term" value="P:lysine biosynthetic process via diaminopimelate"/>
    <property type="evidence" value="ECO:0007669"/>
    <property type="project" value="UniProtKB-UniPathway"/>
</dbReference>
<dbReference type="InterPro" id="IPR054352">
    <property type="entry name" value="ACT_Aspartokinase"/>
</dbReference>
<evidence type="ECO:0000256" key="6">
    <source>
        <dbReference type="ARBA" id="ARBA00022679"/>
    </source>
</evidence>
<proteinExistence type="inferred from homology"/>
<feature type="binding site" evidence="12">
    <location>
        <position position="183"/>
    </location>
    <ligand>
        <name>ATP</name>
        <dbReference type="ChEBI" id="CHEBI:30616"/>
    </ligand>
</feature>
<evidence type="ECO:0000256" key="3">
    <source>
        <dbReference type="ARBA" id="ARBA00005139"/>
    </source>
</evidence>
<dbReference type="PIRSF" id="PIRSF000726">
    <property type="entry name" value="Asp_kin"/>
    <property type="match status" value="1"/>
</dbReference>
<evidence type="ECO:0000256" key="10">
    <source>
        <dbReference type="ARBA" id="ARBA00023154"/>
    </source>
</evidence>
<dbReference type="GO" id="GO:0005829">
    <property type="term" value="C:cytosol"/>
    <property type="evidence" value="ECO:0007669"/>
    <property type="project" value="TreeGrafter"/>
</dbReference>
<feature type="binding site" evidence="12">
    <location>
        <position position="188"/>
    </location>
    <ligand>
        <name>ATP</name>
        <dbReference type="ChEBI" id="CHEBI:30616"/>
    </ligand>
</feature>
<gene>
    <name evidence="16" type="ORF">DI603_01425</name>
</gene>
<dbReference type="FunFam" id="3.30.2130.10:FF:000002">
    <property type="entry name" value="Aspartokinase"/>
    <property type="match status" value="1"/>
</dbReference>
<dbReference type="GO" id="GO:0004072">
    <property type="term" value="F:aspartate kinase activity"/>
    <property type="evidence" value="ECO:0007669"/>
    <property type="project" value="UniProtKB-EC"/>
</dbReference>
<dbReference type="NCBIfam" id="TIGR00656">
    <property type="entry name" value="asp_kin_monofn"/>
    <property type="match status" value="1"/>
</dbReference>
<keyword evidence="6 13" id="KW-0808">Transferase</keyword>
<keyword evidence="8 13" id="KW-0418">Kinase</keyword>
<dbReference type="CDD" id="cd04913">
    <property type="entry name" value="ACT_AKii-LysC-BS-like_1"/>
    <property type="match status" value="1"/>
</dbReference>
<dbReference type="InterPro" id="IPR036393">
    <property type="entry name" value="AceGlu_kinase-like_sf"/>
</dbReference>
<dbReference type="InterPro" id="IPR018042">
    <property type="entry name" value="Aspartate_kinase_CS"/>
</dbReference>
<evidence type="ECO:0000313" key="17">
    <source>
        <dbReference type="Proteomes" id="UP000249633"/>
    </source>
</evidence>
<dbReference type="Proteomes" id="UP000249633">
    <property type="component" value="Unassembled WGS sequence"/>
</dbReference>
<feature type="binding site" evidence="12">
    <location>
        <position position="47"/>
    </location>
    <ligand>
        <name>substrate</name>
    </ligand>
</feature>
<feature type="binding site" evidence="12">
    <location>
        <position position="78"/>
    </location>
    <ligand>
        <name>substrate</name>
    </ligand>
</feature>
<evidence type="ECO:0000256" key="13">
    <source>
        <dbReference type="RuleBase" id="RU003448"/>
    </source>
</evidence>
<dbReference type="AlphaFoldDB" id="A0A2W5E6D0"/>
<organism evidence="16 17">
    <name type="scientific">Roseateles depolymerans</name>
    <dbReference type="NCBI Taxonomy" id="76731"/>
    <lineage>
        <taxon>Bacteria</taxon>
        <taxon>Pseudomonadati</taxon>
        <taxon>Pseudomonadota</taxon>
        <taxon>Betaproteobacteria</taxon>
        <taxon>Burkholderiales</taxon>
        <taxon>Sphaerotilaceae</taxon>
        <taxon>Roseateles</taxon>
    </lineage>
</organism>
<dbReference type="InterPro" id="IPR001341">
    <property type="entry name" value="Asp_kinase"/>
</dbReference>
<dbReference type="CDD" id="cd04923">
    <property type="entry name" value="ACT_AK-LysC-DapG-like_2"/>
    <property type="match status" value="1"/>
</dbReference>
<comment type="pathway">
    <text evidence="2 14">Amino-acid biosynthesis; L-methionine biosynthesis via de novo pathway; L-homoserine from L-aspartate: step 1/3.</text>
</comment>
<dbReference type="InterPro" id="IPR002912">
    <property type="entry name" value="ACT_dom"/>
</dbReference>
<dbReference type="GO" id="GO:0009088">
    <property type="term" value="P:threonine biosynthetic process"/>
    <property type="evidence" value="ECO:0007669"/>
    <property type="project" value="UniProtKB-UniPathway"/>
</dbReference>